<dbReference type="EC" id="2.1.1.80" evidence="4"/>
<dbReference type="OrthoDB" id="5372181at2"/>
<keyword evidence="4" id="KW-0489">Methyltransferase</keyword>
<dbReference type="AlphaFoldDB" id="A0A292YDW7"/>
<dbReference type="Pfam" id="PF00990">
    <property type="entry name" value="GGDEF"/>
    <property type="match status" value="1"/>
</dbReference>
<evidence type="ECO:0000313" key="4">
    <source>
        <dbReference type="EMBL" id="GAX87566.1"/>
    </source>
</evidence>
<dbReference type="NCBIfam" id="TIGR00254">
    <property type="entry name" value="GGDEF"/>
    <property type="match status" value="1"/>
</dbReference>
<dbReference type="GO" id="GO:0008983">
    <property type="term" value="F:protein-glutamate O-methyltransferase activity"/>
    <property type="evidence" value="ECO:0007669"/>
    <property type="project" value="UniProtKB-EC"/>
</dbReference>
<feature type="domain" description="GGDEF" evidence="3">
    <location>
        <begin position="367"/>
        <end position="500"/>
    </location>
</feature>
<proteinExistence type="predicted"/>
<keyword evidence="1" id="KW-0812">Transmembrane</keyword>
<dbReference type="SUPFAM" id="SSF55073">
    <property type="entry name" value="Nucleotide cyclase"/>
    <property type="match status" value="1"/>
</dbReference>
<dbReference type="Proteomes" id="UP000217944">
    <property type="component" value="Unassembled WGS sequence"/>
</dbReference>
<dbReference type="PANTHER" id="PTHR44757">
    <property type="entry name" value="DIGUANYLATE CYCLASE DGCP"/>
    <property type="match status" value="1"/>
</dbReference>
<dbReference type="SMART" id="SM00052">
    <property type="entry name" value="EAL"/>
    <property type="match status" value="1"/>
</dbReference>
<dbReference type="PANTHER" id="PTHR44757:SF2">
    <property type="entry name" value="BIOFILM ARCHITECTURE MAINTENANCE PROTEIN MBAA"/>
    <property type="match status" value="1"/>
</dbReference>
<dbReference type="SUPFAM" id="SSF141868">
    <property type="entry name" value="EAL domain-like"/>
    <property type="match status" value="1"/>
</dbReference>
<comment type="caution">
    <text evidence="4">The sequence shown here is derived from an EMBL/GenBank/DDBJ whole genome shotgun (WGS) entry which is preliminary data.</text>
</comment>
<dbReference type="FunFam" id="3.30.70.270:FF:000001">
    <property type="entry name" value="Diguanylate cyclase domain protein"/>
    <property type="match status" value="1"/>
</dbReference>
<dbReference type="Gene3D" id="3.20.20.450">
    <property type="entry name" value="EAL domain"/>
    <property type="match status" value="1"/>
</dbReference>
<dbReference type="PROSITE" id="PS50883">
    <property type="entry name" value="EAL"/>
    <property type="match status" value="1"/>
</dbReference>
<accession>A0A292YDW7</accession>
<dbReference type="InterPro" id="IPR043128">
    <property type="entry name" value="Rev_trsase/Diguanyl_cyclase"/>
</dbReference>
<dbReference type="InterPro" id="IPR035919">
    <property type="entry name" value="EAL_sf"/>
</dbReference>
<keyword evidence="4" id="KW-0808">Transferase</keyword>
<dbReference type="EC" id="3.1.1.61" evidence="4"/>
<keyword evidence="5" id="KW-1185">Reference proteome</keyword>
<keyword evidence="1" id="KW-0472">Membrane</keyword>
<dbReference type="CDD" id="cd01948">
    <property type="entry name" value="EAL"/>
    <property type="match status" value="1"/>
</dbReference>
<dbReference type="InterPro" id="IPR029787">
    <property type="entry name" value="Nucleotide_cyclase"/>
</dbReference>
<dbReference type="PROSITE" id="PS50887">
    <property type="entry name" value="GGDEF"/>
    <property type="match status" value="1"/>
</dbReference>
<dbReference type="GO" id="GO:0032259">
    <property type="term" value="P:methylation"/>
    <property type="evidence" value="ECO:0007669"/>
    <property type="project" value="UniProtKB-KW"/>
</dbReference>
<keyword evidence="4" id="KW-0378">Hydrolase</keyword>
<dbReference type="GO" id="GO:0008984">
    <property type="term" value="F:protein-glutamate methylesterase activity"/>
    <property type="evidence" value="ECO:0007669"/>
    <property type="project" value="UniProtKB-EC"/>
</dbReference>
<reference evidence="4 5" key="1">
    <citation type="journal article" date="2017" name="Syst. Appl. Microbiol.">
        <title>Lebetimonas natsushimae sp. nov., a novel strictly anaerobic, moderately thermophilic chemoautotroph isolated from a deep-sea hydrothermal vent polychaete nest in the Mid-Okinawa Trough.</title>
        <authorList>
            <person name="Nagata R."/>
            <person name="Takaki Y."/>
            <person name="Tame A."/>
            <person name="Nunoura T."/>
            <person name="Muto H."/>
            <person name="Mino S."/>
            <person name="Sawayama S."/>
            <person name="Takai K."/>
            <person name="Nakagawa S."/>
        </authorList>
    </citation>
    <scope>NUCLEOTIDE SEQUENCE [LARGE SCALE GENOMIC DNA]</scope>
    <source>
        <strain evidence="4 5">HS1857</strain>
    </source>
</reference>
<dbReference type="SMART" id="SM00267">
    <property type="entry name" value="GGDEF"/>
    <property type="match status" value="1"/>
</dbReference>
<dbReference type="InterPro" id="IPR052155">
    <property type="entry name" value="Biofilm_reg_signaling"/>
</dbReference>
<dbReference type="RefSeq" id="WP_096258703.1">
    <property type="nucleotide sequence ID" value="NZ_BDME01000001.1"/>
</dbReference>
<dbReference type="EMBL" id="BDME01000001">
    <property type="protein sequence ID" value="GAX87566.1"/>
    <property type="molecule type" value="Genomic_DNA"/>
</dbReference>
<dbReference type="Gene3D" id="3.30.70.270">
    <property type="match status" value="1"/>
</dbReference>
<feature type="domain" description="EAL" evidence="2">
    <location>
        <begin position="509"/>
        <end position="765"/>
    </location>
</feature>
<protein>
    <submittedName>
        <fullName evidence="4">Two-component system, chemotaxis family, CheB/CheR fusion protein</fullName>
        <ecNumber evidence="4">2.1.1.80</ecNumber>
        <ecNumber evidence="4">3.1.1.61</ecNumber>
    </submittedName>
</protein>
<dbReference type="InterPro" id="IPR001633">
    <property type="entry name" value="EAL_dom"/>
</dbReference>
<organism evidence="4 5">
    <name type="scientific">Lebetimonas natsushimae</name>
    <dbReference type="NCBI Taxonomy" id="1936991"/>
    <lineage>
        <taxon>Bacteria</taxon>
        <taxon>Pseudomonadati</taxon>
        <taxon>Campylobacterota</taxon>
        <taxon>Epsilonproteobacteria</taxon>
        <taxon>Nautiliales</taxon>
        <taxon>Nautiliaceae</taxon>
        <taxon>Lebetimonas</taxon>
    </lineage>
</organism>
<feature type="transmembrane region" description="Helical" evidence="1">
    <location>
        <begin position="137"/>
        <end position="155"/>
    </location>
</feature>
<dbReference type="Pfam" id="PF00563">
    <property type="entry name" value="EAL"/>
    <property type="match status" value="1"/>
</dbReference>
<evidence type="ECO:0000256" key="1">
    <source>
        <dbReference type="SAM" id="Phobius"/>
    </source>
</evidence>
<dbReference type="CDD" id="cd01949">
    <property type="entry name" value="GGDEF"/>
    <property type="match status" value="1"/>
</dbReference>
<evidence type="ECO:0000313" key="5">
    <source>
        <dbReference type="Proteomes" id="UP000217944"/>
    </source>
</evidence>
<keyword evidence="1" id="KW-1133">Transmembrane helix</keyword>
<feature type="transmembrane region" description="Helical" evidence="1">
    <location>
        <begin position="6"/>
        <end position="28"/>
    </location>
</feature>
<gene>
    <name evidence="4" type="ORF">LNAT_P0862</name>
</gene>
<evidence type="ECO:0000259" key="2">
    <source>
        <dbReference type="PROSITE" id="PS50883"/>
    </source>
</evidence>
<name>A0A292YDW7_9BACT</name>
<evidence type="ECO:0000259" key="3">
    <source>
        <dbReference type="PROSITE" id="PS50887"/>
    </source>
</evidence>
<sequence>MKNKFSLLNIINFFSITLLIVFISYVFIDFKVIFKSLEDIQKAKIEEYLKAKSSIIAPLIKYGFNGLTKEELKKLDENIKYIKIKTSTFTYEKGLKKNLKIIKLPLYYSNEKLGEIEIGYNDSGLLKKFSNKYFQKVTIYLIFVLVLFFVVYIFLRNKLSNLNRLAQKIEKINYRKIKQIELLDNYYEIKNITKSINHLLNQINNFYLHQKTLIKKLFLFKKQLETAQKIAKMFTWEYNCENDEFLAQNFHMKKKLGFKNFDEFLNSLNNKERFFHEVKKACKENNEFEILLKVENKEFYFRVQGKTNLKQNKKNVIGVFIDITDEIKKQEQIKYLAYHDPLTGLINRMYLKEQLELLLNITKRNNKKLALVFIDLDNFKFINDTFGHDIGDSLLVEVSKKLQNSIRRSDLISRIGGDEFILVLNNIKNKSDVEEIMKKIKNGLQTPIYILNHKLETTFSAGISIFPDDADDTEDLLKFADIAMYESKKQGKNRYIFINEELKKEIKKYYLLVDELKNALKKDHELILYFQPKIDINSKKVSGVEALIRWQHPQRGFLTPNYFIDIAEKANLVSLIDDYVLEKGIKTLKKWQNDNYLNNLTLAINISANKFNENNFIEQLKYLINQYKINPEKLQIEITETLCMQNVYHTIKMLNEIKSMGIKIALDDFGTGYSSLNYLKKIPFDVLKIDQTFVKDLLEDKDDLTITKMIVEISKILNKINVAEGVENENILNLLSDLGVSIIQGYYFSKPVSEEELKKYIISFDYKNYI</sequence>
<dbReference type="InterPro" id="IPR000160">
    <property type="entry name" value="GGDEF_dom"/>
</dbReference>